<name>A0A221SY54_9DEIO</name>
<protein>
    <submittedName>
        <fullName evidence="2">Uncharacterized protein</fullName>
    </submittedName>
</protein>
<keyword evidence="1" id="KW-0812">Transmembrane</keyword>
<keyword evidence="3" id="KW-1185">Reference proteome</keyword>
<proteinExistence type="predicted"/>
<feature type="transmembrane region" description="Helical" evidence="1">
    <location>
        <begin position="25"/>
        <end position="43"/>
    </location>
</feature>
<gene>
    <name evidence="2" type="ORF">DFI_11795</name>
</gene>
<dbReference type="AlphaFoldDB" id="A0A221SY54"/>
<keyword evidence="1" id="KW-0472">Membrane</keyword>
<evidence type="ECO:0000313" key="3">
    <source>
        <dbReference type="Proteomes" id="UP000259030"/>
    </source>
</evidence>
<keyword evidence="1" id="KW-1133">Transmembrane helix</keyword>
<accession>A0A221SY54</accession>
<reference evidence="2 3" key="1">
    <citation type="submission" date="2017-05" db="EMBL/GenBank/DDBJ databases">
        <title>The complete genome sequence of Deinococcus ficus isolated from the rhizosphere of the Ficus religiosa L. in Taiwan.</title>
        <authorList>
            <person name="Wu K.-M."/>
            <person name="Liao T.-L."/>
            <person name="Liu Y.-M."/>
            <person name="Young C.-C."/>
            <person name="Tsai S.-F."/>
        </authorList>
    </citation>
    <scope>NUCLEOTIDE SEQUENCE [LARGE SCALE GENOMIC DNA]</scope>
    <source>
        <strain evidence="2 3">CC-FR2-10</strain>
    </source>
</reference>
<feature type="transmembrane region" description="Helical" evidence="1">
    <location>
        <begin position="50"/>
        <end position="72"/>
    </location>
</feature>
<organism evidence="2 3">
    <name type="scientific">Deinococcus ficus</name>
    <dbReference type="NCBI Taxonomy" id="317577"/>
    <lineage>
        <taxon>Bacteria</taxon>
        <taxon>Thermotogati</taxon>
        <taxon>Deinococcota</taxon>
        <taxon>Deinococci</taxon>
        <taxon>Deinococcales</taxon>
        <taxon>Deinococcaceae</taxon>
        <taxon>Deinococcus</taxon>
    </lineage>
</organism>
<evidence type="ECO:0000313" key="2">
    <source>
        <dbReference type="EMBL" id="ASN81587.1"/>
    </source>
</evidence>
<dbReference type="KEGG" id="dfc:DFI_11795"/>
<dbReference type="Proteomes" id="UP000259030">
    <property type="component" value="Chromosome"/>
</dbReference>
<evidence type="ECO:0000256" key="1">
    <source>
        <dbReference type="SAM" id="Phobius"/>
    </source>
</evidence>
<dbReference type="EMBL" id="CP021081">
    <property type="protein sequence ID" value="ASN81587.1"/>
    <property type="molecule type" value="Genomic_DNA"/>
</dbReference>
<sequence length="162" mass="17336">MPPALATPAARKTVFKSSEAGQSPLIYPLLTLLAAAVFAWLASRLGMDTAGHWIVAAASLLSALAGLYLMLWQPSSHLEVDAANAVIHKVNGTRFKSGRRAIPFGTIEAVEVTQLPQGHGRPAYAPQLRLRAGDPVVISGPYRSRAEAQRVVDRMQAAMQGR</sequence>
<dbReference type="STRING" id="317577.GCA_000419625_01567"/>
<dbReference type="RefSeq" id="WP_022801113.1">
    <property type="nucleotide sequence ID" value="NZ_ATTJ01000001.1"/>
</dbReference>